<dbReference type="SUPFAM" id="SSF56112">
    <property type="entry name" value="Protein kinase-like (PK-like)"/>
    <property type="match status" value="1"/>
</dbReference>
<dbReference type="GO" id="GO:0043539">
    <property type="term" value="F:protein serine/threonine kinase activator activity"/>
    <property type="evidence" value="ECO:0007669"/>
    <property type="project" value="InterPro"/>
</dbReference>
<evidence type="ECO:0000313" key="5">
    <source>
        <dbReference type="EMBL" id="CAK7355814.1"/>
    </source>
</evidence>
<dbReference type="PROSITE" id="PS50011">
    <property type="entry name" value="PROTEIN_KINASE_DOM"/>
    <property type="match status" value="1"/>
</dbReference>
<organism evidence="5 6">
    <name type="scientific">Dovyalis caffra</name>
    <dbReference type="NCBI Taxonomy" id="77055"/>
    <lineage>
        <taxon>Eukaryota</taxon>
        <taxon>Viridiplantae</taxon>
        <taxon>Streptophyta</taxon>
        <taxon>Embryophyta</taxon>
        <taxon>Tracheophyta</taxon>
        <taxon>Spermatophyta</taxon>
        <taxon>Magnoliopsida</taxon>
        <taxon>eudicotyledons</taxon>
        <taxon>Gunneridae</taxon>
        <taxon>Pentapetalae</taxon>
        <taxon>rosids</taxon>
        <taxon>fabids</taxon>
        <taxon>Malpighiales</taxon>
        <taxon>Salicaceae</taxon>
        <taxon>Flacourtieae</taxon>
        <taxon>Dovyalis</taxon>
    </lineage>
</organism>
<comment type="caution">
    <text evidence="5">The sequence shown here is derived from an EMBL/GenBank/DDBJ whole genome shotgun (WGS) entry which is preliminary data.</text>
</comment>
<dbReference type="Gene3D" id="1.10.510.10">
    <property type="entry name" value="Transferase(Phosphotransferase) domain 1"/>
    <property type="match status" value="1"/>
</dbReference>
<dbReference type="PANTHER" id="PTHR48014">
    <property type="entry name" value="SERINE/THREONINE-PROTEIN KINASE FRAY2"/>
    <property type="match status" value="1"/>
</dbReference>
<dbReference type="AlphaFoldDB" id="A0AAV1STC4"/>
<feature type="domain" description="Protein kinase" evidence="4">
    <location>
        <begin position="1"/>
        <end position="115"/>
    </location>
</feature>
<proteinExistence type="inferred from homology"/>
<dbReference type="PANTHER" id="PTHR48014:SF7">
    <property type="entry name" value="SERINE_THREONINE-PROTEIN KINASE BLUS1"/>
    <property type="match status" value="1"/>
</dbReference>
<evidence type="ECO:0000256" key="2">
    <source>
        <dbReference type="SAM" id="Coils"/>
    </source>
</evidence>
<name>A0AAV1STC4_9ROSI</name>
<evidence type="ECO:0000259" key="4">
    <source>
        <dbReference type="PROSITE" id="PS50011"/>
    </source>
</evidence>
<comment type="similarity">
    <text evidence="1">Belongs to the protein kinase superfamily. STE Ser/Thr protein kinase family. STE20 subfamily.</text>
</comment>
<protein>
    <recommendedName>
        <fullName evidence="4">Protein kinase domain-containing protein</fullName>
    </recommendedName>
</protein>
<evidence type="ECO:0000313" key="6">
    <source>
        <dbReference type="Proteomes" id="UP001314170"/>
    </source>
</evidence>
<feature type="coiled-coil region" evidence="2">
    <location>
        <begin position="315"/>
        <end position="345"/>
    </location>
</feature>
<evidence type="ECO:0000256" key="3">
    <source>
        <dbReference type="SAM" id="MobiDB-lite"/>
    </source>
</evidence>
<reference evidence="5 6" key="1">
    <citation type="submission" date="2024-01" db="EMBL/GenBank/DDBJ databases">
        <authorList>
            <person name="Waweru B."/>
        </authorList>
    </citation>
    <scope>NUCLEOTIDE SEQUENCE [LARGE SCALE GENOMIC DNA]</scope>
</reference>
<gene>
    <name evidence="5" type="ORF">DCAF_LOCUS26076</name>
</gene>
<keyword evidence="2" id="KW-0175">Coiled coil</keyword>
<evidence type="ECO:0000256" key="1">
    <source>
        <dbReference type="ARBA" id="ARBA00008874"/>
    </source>
</evidence>
<sequence length="367" mass="40583">MRLTDVSGTPYWMAPEVIHDPDTGYSFQADIWCFGITAVQLAHGRPPFSRLPPSKSLIMKIKKRFGLSDYHEEKHKKDFKKKKFSKDFTDMVASCLDQDHSKRPYPDRLLEYSFFKNCKGLDFLFKKVFDALPNVEETFKETKGLHEGTSGQITGGVDVEEGEVNDSVGPSVETRRIGSWKFNEGEFELDPEFLTESKDDAVVKMVRFGDETIIPDTSIGFSESSGGPGDLEGLVGDHTGANTSGIEGIVEGFNKETVLEGLVGDHTGANTSAIEGIVDGFNRETALEGLVALKRSSDEQIRQVASVIVQLGGEADGEEQMVQRIENLMEELDLEKEKNFQLEKELENICTVISGSYNDSSAAADID</sequence>
<keyword evidence="6" id="KW-1185">Reference proteome</keyword>
<dbReference type="Pfam" id="PF00069">
    <property type="entry name" value="Pkinase"/>
    <property type="match status" value="1"/>
</dbReference>
<dbReference type="GO" id="GO:0005524">
    <property type="term" value="F:ATP binding"/>
    <property type="evidence" value="ECO:0007669"/>
    <property type="project" value="InterPro"/>
</dbReference>
<dbReference type="EMBL" id="CAWUPB010001197">
    <property type="protein sequence ID" value="CAK7355814.1"/>
    <property type="molecule type" value="Genomic_DNA"/>
</dbReference>
<dbReference type="Proteomes" id="UP001314170">
    <property type="component" value="Unassembled WGS sequence"/>
</dbReference>
<dbReference type="GO" id="GO:0004672">
    <property type="term" value="F:protein kinase activity"/>
    <property type="evidence" value="ECO:0007669"/>
    <property type="project" value="InterPro"/>
</dbReference>
<dbReference type="InterPro" id="IPR047173">
    <property type="entry name" value="STRAD_A/B-like"/>
</dbReference>
<dbReference type="InterPro" id="IPR011009">
    <property type="entry name" value="Kinase-like_dom_sf"/>
</dbReference>
<dbReference type="GO" id="GO:1902456">
    <property type="term" value="P:regulation of stomatal opening"/>
    <property type="evidence" value="ECO:0007669"/>
    <property type="project" value="TreeGrafter"/>
</dbReference>
<feature type="region of interest" description="Disordered" evidence="3">
    <location>
        <begin position="146"/>
        <end position="170"/>
    </location>
</feature>
<dbReference type="InterPro" id="IPR000719">
    <property type="entry name" value="Prot_kinase_dom"/>
</dbReference>
<accession>A0AAV1STC4</accession>